<organism evidence="1 2">
    <name type="scientific">Raineya orbicola</name>
    <dbReference type="NCBI Taxonomy" id="2016530"/>
    <lineage>
        <taxon>Bacteria</taxon>
        <taxon>Pseudomonadati</taxon>
        <taxon>Bacteroidota</taxon>
        <taxon>Cytophagia</taxon>
        <taxon>Cytophagales</taxon>
        <taxon>Raineyaceae</taxon>
        <taxon>Raineya</taxon>
    </lineage>
</organism>
<proteinExistence type="predicted"/>
<sequence length="59" mass="7097">MDKKRSKIYERWVNAKFKMHGGREFFEHLLKLEKESGIEGIAHKVLKRNKDKDKNNDKP</sequence>
<comment type="caution">
    <text evidence="1">The sequence shown here is derived from an EMBL/GenBank/DDBJ whole genome shotgun (WGS) entry which is preliminary data.</text>
</comment>
<reference evidence="1 2" key="1">
    <citation type="submission" date="2017-06" db="EMBL/GenBank/DDBJ databases">
        <title>Raineya orbicola gen. nov., sp. nov. a slightly thermophilic bacterium of the phylum Bacteroidetes and the description of Raineyaceae fam. nov.</title>
        <authorList>
            <person name="Albuquerque L."/>
            <person name="Polonia A.R.M."/>
            <person name="Barroso C."/>
            <person name="Froufe H.J.C."/>
            <person name="Lage O."/>
            <person name="Lobo-Da-Cunha A."/>
            <person name="Egas C."/>
            <person name="Da Costa M.S."/>
        </authorList>
    </citation>
    <scope>NUCLEOTIDE SEQUENCE [LARGE SCALE GENOMIC DNA]</scope>
    <source>
        <strain evidence="1 2">SPSPC-11</strain>
    </source>
</reference>
<keyword evidence="2" id="KW-1185">Reference proteome</keyword>
<accession>A0A2N3I738</accession>
<dbReference type="Proteomes" id="UP000233387">
    <property type="component" value="Unassembled WGS sequence"/>
</dbReference>
<evidence type="ECO:0000313" key="2">
    <source>
        <dbReference type="Proteomes" id="UP000233387"/>
    </source>
</evidence>
<protein>
    <submittedName>
        <fullName evidence="1">Uncharacterized protein</fullName>
    </submittedName>
</protein>
<dbReference type="AlphaFoldDB" id="A0A2N3I738"/>
<evidence type="ECO:0000313" key="1">
    <source>
        <dbReference type="EMBL" id="PKQ66063.1"/>
    </source>
</evidence>
<dbReference type="EMBL" id="NKXO01000054">
    <property type="protein sequence ID" value="PKQ66063.1"/>
    <property type="molecule type" value="Genomic_DNA"/>
</dbReference>
<gene>
    <name evidence="1" type="ORF">Rain11_2492</name>
</gene>
<name>A0A2N3I738_9BACT</name>
<dbReference type="RefSeq" id="WP_101359751.1">
    <property type="nucleotide sequence ID" value="NZ_NKXO01000054.1"/>
</dbReference>